<evidence type="ECO:0000313" key="2">
    <source>
        <dbReference type="EMBL" id="MCT7942547.1"/>
    </source>
</evidence>
<proteinExistence type="predicted"/>
<sequence>MKRLILGVAIASALGLTGCSEESFNEAKESATPLVPVSHMQFDPENGKLPLPNDLLFSGTTDGTLSIPGEDGIDYVNPELALGALDGWSTTSPITVTVELAKDTDGTMLTIDAASVFQPGAVRVFEATVGGALSSDPECKAAASVSACKIGDELTFGVDFVSKASGNKVAIVPLKPLKAGQSYLYATTDLIQDSLGRGIAPSTTYGLLKLDIDVNPLETPSQLQLQGLVNSYEKGMAAEHGVDPASVSFSGLFTTQSVKDVYETTKLLMAGKDPYKPSFVQTPTPMPNGAGGIVTVAQAAGLTPADGAAYVVSSLADVYTAAIKVPIYGSCSSSACLSPQGAPLINGRWFAQGDSPVSVLLAVQSGKLSQANFAQQAIGFGIDPSAALANPALLAGYPWMLDDGTSADPTKHLTKFNPIPKIMSYETVPVLIAMPNAQKVAAFQATQGLTFTPPTNGWPTNIAMHGLGGGKEMALAYAGSYAAMGIATIAIDMPLHGARSFGNDGTGAYLVSATDPAYGAVVGDTNKFKNGSPLVFVNIGSTLTVRDNFRQATMDHLALRLLLTGMYSQIAQAGGQQVFDISKISAQGLSLGGIVGTTFSTYASSGLVDPASGTQLPNAYGLTASSLVAPAGGLAGSFAGSATFGPVLFDNISKSDTFMALVNAANKVPGYEEGTPEYDALVQAVYAEFLPAFAFAVQTAVDSADPVNHGAKLAATGLPVHLIEVVGDGAGNLPDQVLPNVVEGFPLSGTEPLIASLKLGCIDSTAAGSGAVRFSKGHHSSIVSPSETSATDGMAPQATAEMQSQVAMFARTAALGAATVVVSDSDVIQTCN</sequence>
<dbReference type="SUPFAM" id="SSF53474">
    <property type="entry name" value="alpha/beta-Hydrolases"/>
    <property type="match status" value="1"/>
</dbReference>
<dbReference type="EMBL" id="JAMTCD010000015">
    <property type="protein sequence ID" value="MCT7942547.1"/>
    <property type="molecule type" value="Genomic_DNA"/>
</dbReference>
<name>A0A9X2WNC7_9GAMM</name>
<comment type="caution">
    <text evidence="2">The sequence shown here is derived from an EMBL/GenBank/DDBJ whole genome shotgun (WGS) entry which is preliminary data.</text>
</comment>
<gene>
    <name evidence="2" type="ORF">NE535_12150</name>
</gene>
<dbReference type="InterPro" id="IPR020009">
    <property type="entry name" value="VolA/Pla-1/cef"/>
</dbReference>
<protein>
    <submittedName>
        <fullName evidence="2">Lipase</fullName>
    </submittedName>
</protein>
<keyword evidence="3" id="KW-1185">Reference proteome</keyword>
<dbReference type="PROSITE" id="PS51257">
    <property type="entry name" value="PROKAR_LIPOPROTEIN"/>
    <property type="match status" value="1"/>
</dbReference>
<dbReference type="Pfam" id="PF12262">
    <property type="entry name" value="Lipase_bact_N"/>
    <property type="match status" value="1"/>
</dbReference>
<reference evidence="2" key="1">
    <citation type="journal article" date="2023" name="Int. J. Syst. Evol. Microbiol.">
        <title>&lt;i&gt;Shewanella septentrionalis&lt;/i&gt; sp. nov. and &lt;i&gt;Shewanella holmiensis&lt;/i&gt; sp. nov., isolated from Baltic Sea water and sediments.</title>
        <authorList>
            <person name="Martin-Rodriguez A.J."/>
            <person name="Thorell K."/>
            <person name="Joffre E."/>
            <person name="Jensie-Markopoulos S."/>
            <person name="Moore E.R.B."/>
            <person name="Sjoling A."/>
        </authorList>
    </citation>
    <scope>NUCLEOTIDE SEQUENCE</scope>
    <source>
        <strain evidence="2">SP1S2-7</strain>
    </source>
</reference>
<dbReference type="Proteomes" id="UP001155546">
    <property type="component" value="Unassembled WGS sequence"/>
</dbReference>
<dbReference type="Gene3D" id="3.40.50.1820">
    <property type="entry name" value="alpha/beta hydrolase"/>
    <property type="match status" value="1"/>
</dbReference>
<evidence type="ECO:0000313" key="3">
    <source>
        <dbReference type="Proteomes" id="UP001155546"/>
    </source>
</evidence>
<dbReference type="NCBIfam" id="TIGR03502">
    <property type="entry name" value="lipase_Pla1_cef"/>
    <property type="match status" value="1"/>
</dbReference>
<dbReference type="InterPro" id="IPR029058">
    <property type="entry name" value="AB_hydrolase_fold"/>
</dbReference>
<dbReference type="InterPro" id="IPR025920">
    <property type="entry name" value="Lipase_bact_N"/>
</dbReference>
<dbReference type="RefSeq" id="WP_261298910.1">
    <property type="nucleotide sequence ID" value="NZ_JAMTCD010000015.1"/>
</dbReference>
<organism evidence="2 3">
    <name type="scientific">Shewanella holmiensis</name>
    <dbReference type="NCBI Taxonomy" id="2952222"/>
    <lineage>
        <taxon>Bacteria</taxon>
        <taxon>Pseudomonadati</taxon>
        <taxon>Pseudomonadota</taxon>
        <taxon>Gammaproteobacteria</taxon>
        <taxon>Alteromonadales</taxon>
        <taxon>Shewanellaceae</taxon>
        <taxon>Shewanella</taxon>
    </lineage>
</organism>
<feature type="domain" description="Bacterial virulence factor lipase N-terminal" evidence="1">
    <location>
        <begin position="49"/>
        <end position="265"/>
    </location>
</feature>
<evidence type="ECO:0000259" key="1">
    <source>
        <dbReference type="Pfam" id="PF12262"/>
    </source>
</evidence>
<dbReference type="AlphaFoldDB" id="A0A9X2WNC7"/>
<accession>A0A9X2WNC7</accession>